<comment type="caution">
    <text evidence="2">The sequence shown here is derived from an EMBL/GenBank/DDBJ whole genome shotgun (WGS) entry which is preliminary data.</text>
</comment>
<reference evidence="2 3" key="1">
    <citation type="submission" date="2024-05" db="EMBL/GenBank/DDBJ databases">
        <title>Haplotype-resolved chromosome-level genome assembly of Huyou (Citrus changshanensis).</title>
        <authorList>
            <person name="Miao C."/>
            <person name="Chen W."/>
            <person name="Wu Y."/>
            <person name="Wang L."/>
            <person name="Zhao S."/>
            <person name="Grierson D."/>
            <person name="Xu C."/>
            <person name="Chen K."/>
        </authorList>
    </citation>
    <scope>NUCLEOTIDE SEQUENCE [LARGE SCALE GENOMIC DNA]</scope>
    <source>
        <strain evidence="2">01-14</strain>
        <tissue evidence="2">Leaf</tissue>
    </source>
</reference>
<dbReference type="Proteomes" id="UP001428341">
    <property type="component" value="Unassembled WGS sequence"/>
</dbReference>
<feature type="signal peptide" evidence="1">
    <location>
        <begin position="1"/>
        <end position="28"/>
    </location>
</feature>
<protein>
    <submittedName>
        <fullName evidence="2">Uncharacterized protein</fullName>
    </submittedName>
</protein>
<name>A0AAP0LHL1_9ROSI</name>
<accession>A0AAP0LHL1</accession>
<sequence length="119" mass="12492">MVVFCRLSNIIIHISLFHCLTVCRNAQSQLSTAAADAVKQLIPESADTDLLPPQDCGLSKHAPSSTPQTRATLAPPNTCTSACICMQIHGGHGHEFVSSCKATATAALFLLISANSKSS</sequence>
<evidence type="ECO:0000256" key="1">
    <source>
        <dbReference type="SAM" id="SignalP"/>
    </source>
</evidence>
<proteinExistence type="predicted"/>
<evidence type="ECO:0000313" key="3">
    <source>
        <dbReference type="Proteomes" id="UP001428341"/>
    </source>
</evidence>
<keyword evidence="1" id="KW-0732">Signal</keyword>
<dbReference type="AlphaFoldDB" id="A0AAP0LHL1"/>
<keyword evidence="3" id="KW-1185">Reference proteome</keyword>
<evidence type="ECO:0000313" key="2">
    <source>
        <dbReference type="EMBL" id="KAK9175211.1"/>
    </source>
</evidence>
<dbReference type="EMBL" id="JBCGBO010000025">
    <property type="protein sequence ID" value="KAK9175211.1"/>
    <property type="molecule type" value="Genomic_DNA"/>
</dbReference>
<feature type="chain" id="PRO_5042939297" evidence="1">
    <location>
        <begin position="29"/>
        <end position="119"/>
    </location>
</feature>
<gene>
    <name evidence="2" type="ORF">WN944_027217</name>
</gene>
<organism evidence="2 3">
    <name type="scientific">Citrus x changshan-huyou</name>
    <dbReference type="NCBI Taxonomy" id="2935761"/>
    <lineage>
        <taxon>Eukaryota</taxon>
        <taxon>Viridiplantae</taxon>
        <taxon>Streptophyta</taxon>
        <taxon>Embryophyta</taxon>
        <taxon>Tracheophyta</taxon>
        <taxon>Spermatophyta</taxon>
        <taxon>Magnoliopsida</taxon>
        <taxon>eudicotyledons</taxon>
        <taxon>Gunneridae</taxon>
        <taxon>Pentapetalae</taxon>
        <taxon>rosids</taxon>
        <taxon>malvids</taxon>
        <taxon>Sapindales</taxon>
        <taxon>Rutaceae</taxon>
        <taxon>Aurantioideae</taxon>
        <taxon>Citrus</taxon>
    </lineage>
</organism>